<proteinExistence type="predicted"/>
<evidence type="ECO:0000313" key="4">
    <source>
        <dbReference type="Proteomes" id="UP000189796"/>
    </source>
</evidence>
<accession>A0A1M5Y6W4</accession>
<feature type="region of interest" description="Disordered" evidence="1">
    <location>
        <begin position="24"/>
        <end position="86"/>
    </location>
</feature>
<evidence type="ECO:0000256" key="1">
    <source>
        <dbReference type="SAM" id="MobiDB-lite"/>
    </source>
</evidence>
<dbReference type="RefSeq" id="WP_079606068.1">
    <property type="nucleotide sequence ID" value="NZ_LT670817.1"/>
</dbReference>
<evidence type="ECO:0000256" key="2">
    <source>
        <dbReference type="SAM" id="SignalP"/>
    </source>
</evidence>
<dbReference type="AlphaFoldDB" id="A0A1M5Y6W4"/>
<evidence type="ECO:0000313" key="3">
    <source>
        <dbReference type="EMBL" id="SHI07712.1"/>
    </source>
</evidence>
<feature type="compositionally biased region" description="Low complexity" evidence="1">
    <location>
        <begin position="34"/>
        <end position="43"/>
    </location>
</feature>
<keyword evidence="2" id="KW-0732">Signal</keyword>
<name>A0A1M5Y6W4_9BRAD</name>
<dbReference type="Proteomes" id="UP000189796">
    <property type="component" value="Chromosome I"/>
</dbReference>
<feature type="chain" id="PRO_5012454863" evidence="2">
    <location>
        <begin position="26"/>
        <end position="86"/>
    </location>
</feature>
<feature type="compositionally biased region" description="Basic and acidic residues" evidence="1">
    <location>
        <begin position="69"/>
        <end position="86"/>
    </location>
</feature>
<gene>
    <name evidence="3" type="ORF">SAMN05443248_7981</name>
</gene>
<dbReference type="EMBL" id="LT670817">
    <property type="protein sequence ID" value="SHI07712.1"/>
    <property type="molecule type" value="Genomic_DNA"/>
</dbReference>
<organism evidence="3 4">
    <name type="scientific">Bradyrhizobium erythrophlei</name>
    <dbReference type="NCBI Taxonomy" id="1437360"/>
    <lineage>
        <taxon>Bacteria</taxon>
        <taxon>Pseudomonadati</taxon>
        <taxon>Pseudomonadota</taxon>
        <taxon>Alphaproteobacteria</taxon>
        <taxon>Hyphomicrobiales</taxon>
        <taxon>Nitrobacteraceae</taxon>
        <taxon>Bradyrhizobium</taxon>
    </lineage>
</organism>
<sequence length="86" mass="9193">MQRKLKTLALLLPGVLLLSMQAVNAQSSSPPPATATRPAETMPGQTSVPNDGPPATRTQTTGQTNPDPTVKEMNEDAKRKIEREGK</sequence>
<feature type="signal peptide" evidence="2">
    <location>
        <begin position="1"/>
        <end position="25"/>
    </location>
</feature>
<protein>
    <submittedName>
        <fullName evidence="3">Uncharacterized protein</fullName>
    </submittedName>
</protein>
<reference evidence="3 4" key="1">
    <citation type="submission" date="2016-11" db="EMBL/GenBank/DDBJ databases">
        <authorList>
            <person name="Jaros S."/>
            <person name="Januszkiewicz K."/>
            <person name="Wedrychowicz H."/>
        </authorList>
    </citation>
    <scope>NUCLEOTIDE SEQUENCE [LARGE SCALE GENOMIC DNA]</scope>
    <source>
        <strain evidence="3 4">GAS138</strain>
    </source>
</reference>
<dbReference type="OrthoDB" id="8256329at2"/>
<feature type="compositionally biased region" description="Polar residues" evidence="1">
    <location>
        <begin position="56"/>
        <end position="67"/>
    </location>
</feature>